<reference evidence="1 2" key="2">
    <citation type="journal article" date="2022" name="Mol. Ecol. Resour.">
        <title>The genomes of chicory, endive, great burdock and yacon provide insights into Asteraceae paleo-polyploidization history and plant inulin production.</title>
        <authorList>
            <person name="Fan W."/>
            <person name="Wang S."/>
            <person name="Wang H."/>
            <person name="Wang A."/>
            <person name="Jiang F."/>
            <person name="Liu H."/>
            <person name="Zhao H."/>
            <person name="Xu D."/>
            <person name="Zhang Y."/>
        </authorList>
    </citation>
    <scope>NUCLEOTIDE SEQUENCE [LARGE SCALE GENOMIC DNA]</scope>
    <source>
        <strain evidence="2">cv. Punajuju</strain>
        <tissue evidence="1">Leaves</tissue>
    </source>
</reference>
<organism evidence="1 2">
    <name type="scientific">Cichorium intybus</name>
    <name type="common">Chicory</name>
    <dbReference type="NCBI Taxonomy" id="13427"/>
    <lineage>
        <taxon>Eukaryota</taxon>
        <taxon>Viridiplantae</taxon>
        <taxon>Streptophyta</taxon>
        <taxon>Embryophyta</taxon>
        <taxon>Tracheophyta</taxon>
        <taxon>Spermatophyta</taxon>
        <taxon>Magnoliopsida</taxon>
        <taxon>eudicotyledons</taxon>
        <taxon>Gunneridae</taxon>
        <taxon>Pentapetalae</taxon>
        <taxon>asterids</taxon>
        <taxon>campanulids</taxon>
        <taxon>Asterales</taxon>
        <taxon>Asteraceae</taxon>
        <taxon>Cichorioideae</taxon>
        <taxon>Cichorieae</taxon>
        <taxon>Cichoriinae</taxon>
        <taxon>Cichorium</taxon>
    </lineage>
</organism>
<evidence type="ECO:0000313" key="1">
    <source>
        <dbReference type="EMBL" id="KAI3766872.1"/>
    </source>
</evidence>
<proteinExistence type="predicted"/>
<comment type="caution">
    <text evidence="1">The sequence shown here is derived from an EMBL/GenBank/DDBJ whole genome shotgun (WGS) entry which is preliminary data.</text>
</comment>
<accession>A0ACB9F891</accession>
<gene>
    <name evidence="1" type="ORF">L2E82_16948</name>
</gene>
<sequence>MSLLKELKQLLLLVTLLIDWSSCDILRSGCLPGEKCQHQPHMYFAADDLEHQAVFPCERLGMGAFRIALESIFNRLRI</sequence>
<protein>
    <submittedName>
        <fullName evidence="1">Uncharacterized protein</fullName>
    </submittedName>
</protein>
<keyword evidence="2" id="KW-1185">Reference proteome</keyword>
<evidence type="ECO:0000313" key="2">
    <source>
        <dbReference type="Proteomes" id="UP001055811"/>
    </source>
</evidence>
<name>A0ACB9F891_CICIN</name>
<reference evidence="2" key="1">
    <citation type="journal article" date="2022" name="Mol. Ecol. Resour.">
        <title>The genomes of chicory, endive, great burdock and yacon provide insights into Asteraceae palaeo-polyploidization history and plant inulin production.</title>
        <authorList>
            <person name="Fan W."/>
            <person name="Wang S."/>
            <person name="Wang H."/>
            <person name="Wang A."/>
            <person name="Jiang F."/>
            <person name="Liu H."/>
            <person name="Zhao H."/>
            <person name="Xu D."/>
            <person name="Zhang Y."/>
        </authorList>
    </citation>
    <scope>NUCLEOTIDE SEQUENCE [LARGE SCALE GENOMIC DNA]</scope>
    <source>
        <strain evidence="2">cv. Punajuju</strain>
    </source>
</reference>
<dbReference type="Proteomes" id="UP001055811">
    <property type="component" value="Linkage Group LG03"/>
</dbReference>
<dbReference type="EMBL" id="CM042011">
    <property type="protein sequence ID" value="KAI3766872.1"/>
    <property type="molecule type" value="Genomic_DNA"/>
</dbReference>